<dbReference type="GO" id="GO:0015711">
    <property type="term" value="P:organic anion transport"/>
    <property type="evidence" value="ECO:0007669"/>
    <property type="project" value="UniProtKB-ARBA"/>
</dbReference>
<dbReference type="Gene3D" id="1.50.40.10">
    <property type="entry name" value="Mitochondrial carrier domain"/>
    <property type="match status" value="1"/>
</dbReference>
<keyword evidence="4" id="KW-0677">Repeat</keyword>
<feature type="non-terminal residue" evidence="9">
    <location>
        <position position="524"/>
    </location>
</feature>
<dbReference type="GO" id="GO:0055085">
    <property type="term" value="P:transmembrane transport"/>
    <property type="evidence" value="ECO:0007669"/>
    <property type="project" value="InterPro"/>
</dbReference>
<dbReference type="GO" id="GO:0016020">
    <property type="term" value="C:membrane"/>
    <property type="evidence" value="ECO:0007669"/>
    <property type="project" value="UniProtKB-SubCell"/>
</dbReference>
<sequence length="524" mass="57139">MAAERTERGGEAGDHGSARQVRGFLDSMPVFAKELVAGGVAGGLAKTAVAPLERVKILFQTRRADFQNIGLLGSFRKIVQTEGILGFYRSFPLTYLPVGSGQTAPYLLICTLTLFNVFIPRGNGASIARIVPYAALHYMAYEQYRRLIILGFPDIGRGPVLDLVSGSIAGGTAVIFTYPLDLVRTKLAYQVVGSSHSTFKVMSHSEPVYQGILDCISKIYRSRGVKGLYRGVGPSLYGIFPYSGLKFYFYEEMKTHVPEKHKNGIVVNLACGSVAGLLGQTLTYPLDVVRRQMQEVVKKGGVNKNYLQVHAFSGSTNVIGRGTVESLVMIVQRQGWRQLFSGLSINYLKVVPSVAIGFTVYDAMKALLRVPSRDKRPSEHVTLSALGALQLVPDAWRSTVDLRVPSADSLVPTIGLSDVDRRVPTIRPSDVDRRVPEANCQAPSTECQTIDHLALAVGCRVLDSNRRPSGATVGPPTVGRQPPSVGRRVSAANRRVPAVDHRTLTVNHRAPVVDRRILTVDCRN</sequence>
<evidence type="ECO:0000313" key="9">
    <source>
        <dbReference type="EMBL" id="MQL80458.1"/>
    </source>
</evidence>
<dbReference type="PANTHER" id="PTHR24089">
    <property type="entry name" value="SOLUTE CARRIER FAMILY 25"/>
    <property type="match status" value="1"/>
</dbReference>
<dbReference type="Pfam" id="PF00153">
    <property type="entry name" value="Mito_carr"/>
    <property type="match status" value="3"/>
</dbReference>
<dbReference type="InterPro" id="IPR018108">
    <property type="entry name" value="MCP_transmembrane"/>
</dbReference>
<keyword evidence="5 6" id="KW-0472">Membrane</keyword>
<keyword evidence="10" id="KW-1185">Reference proteome</keyword>
<protein>
    <recommendedName>
        <fullName evidence="11">Mitochondrial carrier protein</fullName>
    </recommendedName>
</protein>
<evidence type="ECO:0008006" key="11">
    <source>
        <dbReference type="Google" id="ProtNLM"/>
    </source>
</evidence>
<feature type="region of interest" description="Disordered" evidence="8">
    <location>
        <begin position="465"/>
        <end position="493"/>
    </location>
</feature>
<evidence type="ECO:0000256" key="1">
    <source>
        <dbReference type="ARBA" id="ARBA00004141"/>
    </source>
</evidence>
<dbReference type="OrthoDB" id="270584at2759"/>
<keyword evidence="2 7" id="KW-0813">Transport</keyword>
<dbReference type="SUPFAM" id="SSF103506">
    <property type="entry name" value="Mitochondrial carrier"/>
    <property type="match status" value="2"/>
</dbReference>
<feature type="repeat" description="Solcar" evidence="6">
    <location>
        <begin position="157"/>
        <end position="256"/>
    </location>
</feature>
<dbReference type="InterPro" id="IPR002067">
    <property type="entry name" value="MCP"/>
</dbReference>
<dbReference type="InterPro" id="IPR023395">
    <property type="entry name" value="MCP_dom_sf"/>
</dbReference>
<dbReference type="GO" id="GO:0015748">
    <property type="term" value="P:organophosphate ester transport"/>
    <property type="evidence" value="ECO:0007669"/>
    <property type="project" value="UniProtKB-ARBA"/>
</dbReference>
<dbReference type="PROSITE" id="PS50920">
    <property type="entry name" value="SOLCAR"/>
    <property type="match status" value="3"/>
</dbReference>
<evidence type="ECO:0000256" key="7">
    <source>
        <dbReference type="RuleBase" id="RU000488"/>
    </source>
</evidence>
<name>A0A843UA35_COLES</name>
<dbReference type="AlphaFoldDB" id="A0A843UA35"/>
<proteinExistence type="inferred from homology"/>
<organism evidence="9 10">
    <name type="scientific">Colocasia esculenta</name>
    <name type="common">Wild taro</name>
    <name type="synonym">Arum esculentum</name>
    <dbReference type="NCBI Taxonomy" id="4460"/>
    <lineage>
        <taxon>Eukaryota</taxon>
        <taxon>Viridiplantae</taxon>
        <taxon>Streptophyta</taxon>
        <taxon>Embryophyta</taxon>
        <taxon>Tracheophyta</taxon>
        <taxon>Spermatophyta</taxon>
        <taxon>Magnoliopsida</taxon>
        <taxon>Liliopsida</taxon>
        <taxon>Araceae</taxon>
        <taxon>Aroideae</taxon>
        <taxon>Colocasieae</taxon>
        <taxon>Colocasia</taxon>
    </lineage>
</organism>
<evidence type="ECO:0000256" key="3">
    <source>
        <dbReference type="ARBA" id="ARBA00022692"/>
    </source>
</evidence>
<comment type="similarity">
    <text evidence="7">Belongs to the mitochondrial carrier (TC 2.A.29) family.</text>
</comment>
<evidence type="ECO:0000256" key="4">
    <source>
        <dbReference type="ARBA" id="ARBA00022737"/>
    </source>
</evidence>
<evidence type="ECO:0000256" key="8">
    <source>
        <dbReference type="SAM" id="MobiDB-lite"/>
    </source>
</evidence>
<dbReference type="PRINTS" id="PR00926">
    <property type="entry name" value="MITOCARRIER"/>
</dbReference>
<evidence type="ECO:0000256" key="2">
    <source>
        <dbReference type="ARBA" id="ARBA00022448"/>
    </source>
</evidence>
<dbReference type="EMBL" id="NMUH01000508">
    <property type="protein sequence ID" value="MQL80458.1"/>
    <property type="molecule type" value="Genomic_DNA"/>
</dbReference>
<comment type="caution">
    <text evidence="9">The sequence shown here is derived from an EMBL/GenBank/DDBJ whole genome shotgun (WGS) entry which is preliminary data.</text>
</comment>
<gene>
    <name evidence="9" type="ORF">Taro_012899</name>
</gene>
<keyword evidence="3 6" id="KW-0812">Transmembrane</keyword>
<feature type="repeat" description="Solcar" evidence="6">
    <location>
        <begin position="263"/>
        <end position="367"/>
    </location>
</feature>
<evidence type="ECO:0000256" key="6">
    <source>
        <dbReference type="PROSITE-ProRule" id="PRU00282"/>
    </source>
</evidence>
<evidence type="ECO:0000256" key="5">
    <source>
        <dbReference type="ARBA" id="ARBA00023136"/>
    </source>
</evidence>
<accession>A0A843UA35</accession>
<comment type="subcellular location">
    <subcellularLocation>
        <location evidence="1">Membrane</location>
        <topology evidence="1">Multi-pass membrane protein</topology>
    </subcellularLocation>
</comment>
<reference evidence="9" key="1">
    <citation type="submission" date="2017-07" db="EMBL/GenBank/DDBJ databases">
        <title>Taro Niue Genome Assembly and Annotation.</title>
        <authorList>
            <person name="Atibalentja N."/>
            <person name="Keating K."/>
            <person name="Fields C.J."/>
        </authorList>
    </citation>
    <scope>NUCLEOTIDE SEQUENCE</scope>
    <source>
        <strain evidence="9">Niue_2</strain>
        <tissue evidence="9">Leaf</tissue>
    </source>
</reference>
<feature type="repeat" description="Solcar" evidence="6">
    <location>
        <begin position="29"/>
        <end position="115"/>
    </location>
</feature>
<dbReference type="Proteomes" id="UP000652761">
    <property type="component" value="Unassembled WGS sequence"/>
</dbReference>
<evidence type="ECO:0000313" key="10">
    <source>
        <dbReference type="Proteomes" id="UP000652761"/>
    </source>
</evidence>